<proteinExistence type="predicted"/>
<feature type="compositionally biased region" description="Acidic residues" evidence="1">
    <location>
        <begin position="149"/>
        <end position="159"/>
    </location>
</feature>
<evidence type="ECO:0000256" key="1">
    <source>
        <dbReference type="SAM" id="MobiDB-lite"/>
    </source>
</evidence>
<keyword evidence="3" id="KW-1185">Reference proteome</keyword>
<evidence type="ECO:0000313" key="2">
    <source>
        <dbReference type="EMBL" id="QOV97178.1"/>
    </source>
</evidence>
<feature type="region of interest" description="Disordered" evidence="1">
    <location>
        <begin position="143"/>
        <end position="165"/>
    </location>
</feature>
<sequence length="165" mass="18251">MDPTNLDASQRAREALELRRRGKQWAEIAVELGYADRASAYNAAKRLLDRTEFESVEEYRAIEADRLDEAHRIQADALERLVNAQNLEAVPPAVNALVKISDRRSKLLGLDAPTRVDVAHSGEDFAATAARLMKEIGLAVPSEFQTPDALEDQGGEQDGGDPWVR</sequence>
<dbReference type="Proteomes" id="UP000593818">
    <property type="component" value="Chromosome"/>
</dbReference>
<dbReference type="AlphaFoldDB" id="A0A7M2XHH0"/>
<organism evidence="2 3">
    <name type="scientific">Rhodococcus pyridinivorans</name>
    <dbReference type="NCBI Taxonomy" id="103816"/>
    <lineage>
        <taxon>Bacteria</taxon>
        <taxon>Bacillati</taxon>
        <taxon>Actinomycetota</taxon>
        <taxon>Actinomycetes</taxon>
        <taxon>Mycobacteriales</taxon>
        <taxon>Nocardiaceae</taxon>
        <taxon>Rhodococcus</taxon>
    </lineage>
</organism>
<reference evidence="2 3" key="1">
    <citation type="submission" date="2020-10" db="EMBL/GenBank/DDBJ databases">
        <title>Whole genome sequence of oil-degrading bacteria Rhodococcus pyridinivorans strain 5Ap.</title>
        <authorList>
            <person name="Akhremchuk A.E."/>
            <person name="Valentovich L.N."/>
            <person name="Charniauskaya M.I."/>
            <person name="Bukliarevich H.A."/>
            <person name="Titok M.A."/>
        </authorList>
    </citation>
    <scope>NUCLEOTIDE SEQUENCE [LARGE SCALE GENOMIC DNA]</scope>
    <source>
        <strain evidence="2 3">5Ap</strain>
    </source>
</reference>
<name>A0A7M2XHH0_9NOCA</name>
<accession>A0A7M2XHH0</accession>
<evidence type="ECO:0008006" key="4">
    <source>
        <dbReference type="Google" id="ProtNLM"/>
    </source>
</evidence>
<dbReference type="EMBL" id="CP063450">
    <property type="protein sequence ID" value="QOV97178.1"/>
    <property type="molecule type" value="Genomic_DNA"/>
</dbReference>
<evidence type="ECO:0000313" key="3">
    <source>
        <dbReference type="Proteomes" id="UP000593818"/>
    </source>
</evidence>
<gene>
    <name evidence="2" type="ORF">INP59_14470</name>
</gene>
<protein>
    <recommendedName>
        <fullName evidence="4">Terminase small subunit</fullName>
    </recommendedName>
</protein>
<dbReference type="RefSeq" id="WP_193902229.1">
    <property type="nucleotide sequence ID" value="NZ_CP063450.1"/>
</dbReference>